<keyword evidence="1" id="KW-0812">Transmembrane</keyword>
<evidence type="ECO:0000256" key="1">
    <source>
        <dbReference type="SAM" id="Phobius"/>
    </source>
</evidence>
<feature type="transmembrane region" description="Helical" evidence="1">
    <location>
        <begin position="51"/>
        <end position="69"/>
    </location>
</feature>
<organism evidence="2 3">
    <name type="scientific">Desulfosporosinus hippei DSM 8344</name>
    <dbReference type="NCBI Taxonomy" id="1121419"/>
    <lineage>
        <taxon>Bacteria</taxon>
        <taxon>Bacillati</taxon>
        <taxon>Bacillota</taxon>
        <taxon>Clostridia</taxon>
        <taxon>Eubacteriales</taxon>
        <taxon>Desulfitobacteriaceae</taxon>
        <taxon>Desulfosporosinus</taxon>
    </lineage>
</organism>
<keyword evidence="1" id="KW-1133">Transmembrane helix</keyword>
<feature type="transmembrane region" description="Helical" evidence="1">
    <location>
        <begin position="240"/>
        <end position="263"/>
    </location>
</feature>
<evidence type="ECO:0000313" key="3">
    <source>
        <dbReference type="Proteomes" id="UP000198656"/>
    </source>
</evidence>
<protein>
    <submittedName>
        <fullName evidence="2">Predicted membrane protein</fullName>
    </submittedName>
</protein>
<keyword evidence="3" id="KW-1185">Reference proteome</keyword>
<proteinExistence type="predicted"/>
<dbReference type="OrthoDB" id="1726902at2"/>
<dbReference type="STRING" id="1121419.SAMN05443529_106123"/>
<sequence>MFISDEMAQDYLARGILMTFPVVGIAMGTWGFFWEVFLLFSVFIVGRRKGILTASIFLTLGYIAALLVYRVNAINYLGFVPLAGLLGVFGWQKGWPVRVNFFWSAVLAGTLGVAQTLPFIVHGIDANTASAMINTTIEQYQASGMLEIMGQQGINEVQIRDILQQGIEIYALVIPSIAAILAIIEFGFVFYFVRRLFRKDLVWVPFTHWRLPWYSVWGAVLGIACYLLGDQFSWAFIRGLGINLMVVYGALTLVLGICAYLFLLQSPKIPRILKWVLILLNLIYFMFSFVSIIIFGLFDLVVNFRRLPEES</sequence>
<name>A0A1G7X4Q5_9FIRM</name>
<dbReference type="InterPro" id="IPR018710">
    <property type="entry name" value="DUF2232"/>
</dbReference>
<feature type="transmembrane region" description="Helical" evidence="1">
    <location>
        <begin position="12"/>
        <end position="45"/>
    </location>
</feature>
<accession>A0A1G7X4Q5</accession>
<feature type="transmembrane region" description="Helical" evidence="1">
    <location>
        <begin position="101"/>
        <end position="121"/>
    </location>
</feature>
<reference evidence="3" key="1">
    <citation type="submission" date="2016-10" db="EMBL/GenBank/DDBJ databases">
        <authorList>
            <person name="Varghese N."/>
            <person name="Submissions S."/>
        </authorList>
    </citation>
    <scope>NUCLEOTIDE SEQUENCE [LARGE SCALE GENOMIC DNA]</scope>
    <source>
        <strain evidence="3">DSM 8344</strain>
    </source>
</reference>
<feature type="transmembrane region" description="Helical" evidence="1">
    <location>
        <begin position="169"/>
        <end position="191"/>
    </location>
</feature>
<dbReference type="Pfam" id="PF09991">
    <property type="entry name" value="DUF2232"/>
    <property type="match status" value="1"/>
</dbReference>
<gene>
    <name evidence="2" type="ORF">SAMN05443529_106123</name>
</gene>
<dbReference type="Proteomes" id="UP000198656">
    <property type="component" value="Unassembled WGS sequence"/>
</dbReference>
<feature type="transmembrane region" description="Helical" evidence="1">
    <location>
        <begin position="76"/>
        <end position="95"/>
    </location>
</feature>
<feature type="transmembrane region" description="Helical" evidence="1">
    <location>
        <begin position="211"/>
        <end position="228"/>
    </location>
</feature>
<dbReference type="EMBL" id="FNCP01000006">
    <property type="protein sequence ID" value="SDG79155.1"/>
    <property type="molecule type" value="Genomic_DNA"/>
</dbReference>
<evidence type="ECO:0000313" key="2">
    <source>
        <dbReference type="EMBL" id="SDG79155.1"/>
    </source>
</evidence>
<dbReference type="AlphaFoldDB" id="A0A1G7X4Q5"/>
<feature type="transmembrane region" description="Helical" evidence="1">
    <location>
        <begin position="275"/>
        <end position="298"/>
    </location>
</feature>
<keyword evidence="1" id="KW-0472">Membrane</keyword>